<organism evidence="1 2">
    <name type="scientific">Hydra vulgaris</name>
    <name type="common">Hydra</name>
    <name type="synonym">Hydra attenuata</name>
    <dbReference type="NCBI Taxonomy" id="6087"/>
    <lineage>
        <taxon>Eukaryota</taxon>
        <taxon>Metazoa</taxon>
        <taxon>Cnidaria</taxon>
        <taxon>Hydrozoa</taxon>
        <taxon>Hydroidolina</taxon>
        <taxon>Anthoathecata</taxon>
        <taxon>Aplanulata</taxon>
        <taxon>Hydridae</taxon>
        <taxon>Hydra</taxon>
    </lineage>
</organism>
<gene>
    <name evidence="2" type="primary">LOC136078737</name>
</gene>
<dbReference type="Proteomes" id="UP001652625">
    <property type="component" value="Chromosome 03"/>
</dbReference>
<dbReference type="RefSeq" id="XP_065650602.1">
    <property type="nucleotide sequence ID" value="XM_065794530.1"/>
</dbReference>
<protein>
    <submittedName>
        <fullName evidence="2">Uncharacterized protein LOC136078737</fullName>
    </submittedName>
</protein>
<keyword evidence="1" id="KW-1185">Reference proteome</keyword>
<reference evidence="2" key="1">
    <citation type="submission" date="2025-08" db="UniProtKB">
        <authorList>
            <consortium name="RefSeq"/>
        </authorList>
    </citation>
    <scope>IDENTIFICATION</scope>
</reference>
<accession>A0ABM4BND4</accession>
<evidence type="ECO:0000313" key="2">
    <source>
        <dbReference type="RefSeq" id="XP_065650602.1"/>
    </source>
</evidence>
<proteinExistence type="predicted"/>
<name>A0ABM4BND4_HYDVU</name>
<dbReference type="GeneID" id="136078737"/>
<evidence type="ECO:0000313" key="1">
    <source>
        <dbReference type="Proteomes" id="UP001652625"/>
    </source>
</evidence>
<sequence length="205" mass="24236">MDGIKENDKRKLIGNFYLDNIDKGKTFTVHHFMQMKVSRRTIYIIIKRVDGNIDLKRKSGSGRKSYKMDIRKITSLINKAENKVGISQRKLALKYGIHRSYVYKIFNMHGPKYFKRKKAPESSEIQIVKQKQRLLKLLKTFFRPSNEFEIITDDESYFTLNSQSTPGNDCFYSQDKDKTENNIKYKFKSKFQAKDLAWVAISFEF</sequence>